<evidence type="ECO:0000313" key="1">
    <source>
        <dbReference type="EMBL" id="DAF63231.1"/>
    </source>
</evidence>
<name>A0A8S5TJQ0_9CAUD</name>
<dbReference type="EMBL" id="BK032835">
    <property type="protein sequence ID" value="DAF63231.1"/>
    <property type="molecule type" value="Genomic_DNA"/>
</dbReference>
<reference evidence="1" key="1">
    <citation type="journal article" date="2021" name="Proc. Natl. Acad. Sci. U.S.A.">
        <title>A Catalog of Tens of Thousands of Viruses from Human Metagenomes Reveals Hidden Associations with Chronic Diseases.</title>
        <authorList>
            <person name="Tisza M.J."/>
            <person name="Buck C.B."/>
        </authorList>
    </citation>
    <scope>NUCLEOTIDE SEQUENCE</scope>
    <source>
        <strain evidence="1">CtIEo13</strain>
    </source>
</reference>
<protein>
    <submittedName>
        <fullName evidence="1">Uncharacterized protein</fullName>
    </submittedName>
</protein>
<proteinExistence type="predicted"/>
<accession>A0A8S5TJQ0</accession>
<sequence>MEITINQIKKIVSVLTIDEQQLLKDTINHGLWGDSEWEFLDENENIETVAMYAYCTNDAKKGGHFNGRKVSSMFRSMYKKLCPTNHNQIGRYISHCNDWWGDGSGDMLFIRTGYYNAFEEWANLPASQGFATHQ</sequence>
<organism evidence="1">
    <name type="scientific">Siphoviridae sp. ctIEo13</name>
    <dbReference type="NCBI Taxonomy" id="2827833"/>
    <lineage>
        <taxon>Viruses</taxon>
        <taxon>Duplodnaviria</taxon>
        <taxon>Heunggongvirae</taxon>
        <taxon>Uroviricota</taxon>
        <taxon>Caudoviricetes</taxon>
    </lineage>
</organism>